<comment type="similarity">
    <text evidence="2">Belongs to the class-V pyridoxal-phosphate-dependent aminotransferase family. NifS/IscS subfamily.</text>
</comment>
<sequence length="379" mass="41392">MIYLDNSATTKPYPEVIDSFTQVSEKYYGNPSSIHRTGAEAEKLLLRARQQAAELLNVKEEEIVFTSGGTEGNNTAIKGTALAHQNRGRHIITSQIEHPSVLEACRGLEKLGFSITYLPVNHLGLIDPAAVEAAITEETILISIMHVNNELGTVQPIEEIGNIAKRYPKLHFHVDHVQGFGKVPLSLSDSGIDLCTISGHKIHGLKGTGLLFSKKGTDLFPLMHGGGQEQSIRSGTENLAGIVSLVKAVRLILEEQKKQKKHLLEMKETLWSCLDKMKQVSINSPAGHAPHIINLSVPGYKPEVLIHALSEKGYYISTKSACSSKNEDVSSVLAACGMPESISSSALRISLSYHNQQKEIEGFCKALDEVLHQFSELMG</sequence>
<dbReference type="PANTHER" id="PTHR11601">
    <property type="entry name" value="CYSTEINE DESULFURYLASE FAMILY MEMBER"/>
    <property type="match status" value="1"/>
</dbReference>
<accession>A0A1G9Y5Z2</accession>
<keyword evidence="9" id="KW-1185">Reference proteome</keyword>
<evidence type="ECO:0000259" key="7">
    <source>
        <dbReference type="Pfam" id="PF00266"/>
    </source>
</evidence>
<keyword evidence="3" id="KW-0479">Metal-binding</keyword>
<dbReference type="PANTHER" id="PTHR11601:SF50">
    <property type="entry name" value="CYSTEINE DESULFURASE ISCS 2-RELATED"/>
    <property type="match status" value="1"/>
</dbReference>
<evidence type="ECO:0000256" key="6">
    <source>
        <dbReference type="ARBA" id="ARBA00023014"/>
    </source>
</evidence>
<protein>
    <submittedName>
        <fullName evidence="8">Cysteine desulfurase</fullName>
    </submittedName>
</protein>
<dbReference type="OrthoDB" id="9808002at2"/>
<gene>
    <name evidence="8" type="ORF">SAMN05216244_4061</name>
</gene>
<dbReference type="STRING" id="482461.SAMN05216244_4061"/>
<keyword evidence="4" id="KW-0663">Pyridoxal phosphate</keyword>
<dbReference type="Proteomes" id="UP000182347">
    <property type="component" value="Unassembled WGS sequence"/>
</dbReference>
<dbReference type="EMBL" id="FNHF01000008">
    <property type="protein sequence ID" value="SDN04450.1"/>
    <property type="molecule type" value="Genomic_DNA"/>
</dbReference>
<dbReference type="PIRSF" id="PIRSF005572">
    <property type="entry name" value="NifS"/>
    <property type="match status" value="1"/>
</dbReference>
<evidence type="ECO:0000313" key="8">
    <source>
        <dbReference type="EMBL" id="SDN04450.1"/>
    </source>
</evidence>
<dbReference type="GO" id="GO:0046872">
    <property type="term" value="F:metal ion binding"/>
    <property type="evidence" value="ECO:0007669"/>
    <property type="project" value="UniProtKB-KW"/>
</dbReference>
<comment type="cofactor">
    <cofactor evidence="1">
        <name>pyridoxal 5'-phosphate</name>
        <dbReference type="ChEBI" id="CHEBI:597326"/>
    </cofactor>
</comment>
<dbReference type="SUPFAM" id="SSF53383">
    <property type="entry name" value="PLP-dependent transferases"/>
    <property type="match status" value="1"/>
</dbReference>
<keyword evidence="6" id="KW-0411">Iron-sulfur</keyword>
<evidence type="ECO:0000256" key="1">
    <source>
        <dbReference type="ARBA" id="ARBA00001933"/>
    </source>
</evidence>
<dbReference type="InterPro" id="IPR015421">
    <property type="entry name" value="PyrdxlP-dep_Trfase_major"/>
</dbReference>
<dbReference type="GO" id="GO:0031071">
    <property type="term" value="F:cysteine desulfurase activity"/>
    <property type="evidence" value="ECO:0007669"/>
    <property type="project" value="UniProtKB-ARBA"/>
</dbReference>
<evidence type="ECO:0000256" key="4">
    <source>
        <dbReference type="ARBA" id="ARBA00022898"/>
    </source>
</evidence>
<evidence type="ECO:0000256" key="3">
    <source>
        <dbReference type="ARBA" id="ARBA00022723"/>
    </source>
</evidence>
<name>A0A1G9Y5Z2_9BACI</name>
<dbReference type="InterPro" id="IPR016454">
    <property type="entry name" value="Cysteine_dSase"/>
</dbReference>
<keyword evidence="5" id="KW-0408">Iron</keyword>
<dbReference type="InterPro" id="IPR000192">
    <property type="entry name" value="Aminotrans_V_dom"/>
</dbReference>
<evidence type="ECO:0000313" key="9">
    <source>
        <dbReference type="Proteomes" id="UP000182347"/>
    </source>
</evidence>
<dbReference type="GO" id="GO:0051536">
    <property type="term" value="F:iron-sulfur cluster binding"/>
    <property type="evidence" value="ECO:0007669"/>
    <property type="project" value="UniProtKB-KW"/>
</dbReference>
<dbReference type="Gene3D" id="3.90.1150.10">
    <property type="entry name" value="Aspartate Aminotransferase, domain 1"/>
    <property type="match status" value="1"/>
</dbReference>
<dbReference type="Pfam" id="PF00266">
    <property type="entry name" value="Aminotran_5"/>
    <property type="match status" value="1"/>
</dbReference>
<dbReference type="RefSeq" id="WP_074601028.1">
    <property type="nucleotide sequence ID" value="NZ_FNHF01000008.1"/>
</dbReference>
<feature type="domain" description="Aminotransferase class V" evidence="7">
    <location>
        <begin position="2"/>
        <end position="362"/>
    </location>
</feature>
<dbReference type="FunFam" id="3.40.640.10:FF:000084">
    <property type="entry name" value="IscS-like cysteine desulfurase"/>
    <property type="match status" value="1"/>
</dbReference>
<organism evidence="8 9">
    <name type="scientific">Sediminibacillus halophilus</name>
    <dbReference type="NCBI Taxonomy" id="482461"/>
    <lineage>
        <taxon>Bacteria</taxon>
        <taxon>Bacillati</taxon>
        <taxon>Bacillota</taxon>
        <taxon>Bacilli</taxon>
        <taxon>Bacillales</taxon>
        <taxon>Bacillaceae</taxon>
        <taxon>Sediminibacillus</taxon>
    </lineage>
</organism>
<dbReference type="InterPro" id="IPR015422">
    <property type="entry name" value="PyrdxlP-dep_Trfase_small"/>
</dbReference>
<dbReference type="Gene3D" id="3.40.640.10">
    <property type="entry name" value="Type I PLP-dependent aspartate aminotransferase-like (Major domain)"/>
    <property type="match status" value="1"/>
</dbReference>
<reference evidence="9" key="1">
    <citation type="submission" date="2016-10" db="EMBL/GenBank/DDBJ databases">
        <authorList>
            <person name="Varghese N."/>
            <person name="Submissions S."/>
        </authorList>
    </citation>
    <scope>NUCLEOTIDE SEQUENCE [LARGE SCALE GENOMIC DNA]</scope>
    <source>
        <strain evidence="9">CGMCC 1.6199</strain>
    </source>
</reference>
<dbReference type="Gene3D" id="1.10.260.50">
    <property type="match status" value="1"/>
</dbReference>
<dbReference type="AlphaFoldDB" id="A0A1G9Y5Z2"/>
<dbReference type="InterPro" id="IPR015424">
    <property type="entry name" value="PyrdxlP-dep_Trfase"/>
</dbReference>
<proteinExistence type="inferred from homology"/>
<evidence type="ECO:0000256" key="5">
    <source>
        <dbReference type="ARBA" id="ARBA00023004"/>
    </source>
</evidence>
<evidence type="ECO:0000256" key="2">
    <source>
        <dbReference type="ARBA" id="ARBA00006490"/>
    </source>
</evidence>